<reference evidence="1 2" key="2">
    <citation type="submission" date="2006-07" db="EMBL/GenBank/DDBJ databases">
        <title>Sequencing of the draft genome and assembly of Chlorobium ferroxidans DSM 13031.</title>
        <authorList>
            <consortium name="US DOE Joint Genome Institute (JGI-PGF)"/>
            <person name="Copeland A."/>
            <person name="Lucas S."/>
            <person name="Lapidus A."/>
            <person name="Barry K."/>
            <person name="Glavina del Rio T."/>
            <person name="Dalin E."/>
            <person name="Tice H."/>
            <person name="Bruce D."/>
            <person name="Pitluck S."/>
            <person name="Richardson P."/>
        </authorList>
    </citation>
    <scope>NUCLEOTIDE SEQUENCE [LARGE SCALE GENOMIC DNA]</scope>
    <source>
        <strain evidence="1 2">DSM 13031</strain>
    </source>
</reference>
<sequence length="234" mass="26403">MTSSRLPGKHLLPADGKPMLSHLIARLKAVPDIDEIVIATTTNADDDVLEQLAIRENTGVFRGSEEDVMGRVLQSARAYNAQVICEVTGDCPIIDPMLVEQVIKTYYANSRAQYVNIGNFGMPDGMGAQVFSTEVLAKSESMTDEPLDREHVTMHILRNPELFPPIYLVPFRTHYWPGLGLTLDEKRDYELLKRIIEHFGDENPLFSCSDVLQLLKEKPEWVAINHEVRRKGNT</sequence>
<dbReference type="InterPro" id="IPR003329">
    <property type="entry name" value="Cytidylyl_trans"/>
</dbReference>
<dbReference type="SUPFAM" id="SSF53448">
    <property type="entry name" value="Nucleotide-diphospho-sugar transferases"/>
    <property type="match status" value="1"/>
</dbReference>
<reference evidence="1 2" key="1">
    <citation type="submission" date="2006-07" db="EMBL/GenBank/DDBJ databases">
        <title>Annotation of the draft genome assembly of Chlorobium ferroxidans DSM 13031.</title>
        <authorList>
            <consortium name="US DOE Joint Genome Institute (JGI-ORNL)"/>
            <person name="Larimer F."/>
            <person name="Land M."/>
            <person name="Hauser L."/>
        </authorList>
    </citation>
    <scope>NUCLEOTIDE SEQUENCE [LARGE SCALE GENOMIC DNA]</scope>
    <source>
        <strain evidence="1 2">DSM 13031</strain>
    </source>
</reference>
<dbReference type="EMBL" id="AASE01000002">
    <property type="protein sequence ID" value="EAT59820.1"/>
    <property type="molecule type" value="Genomic_DNA"/>
</dbReference>
<dbReference type="GO" id="GO:0005829">
    <property type="term" value="C:cytosol"/>
    <property type="evidence" value="ECO:0007669"/>
    <property type="project" value="TreeGrafter"/>
</dbReference>
<evidence type="ECO:0000313" key="2">
    <source>
        <dbReference type="Proteomes" id="UP000004162"/>
    </source>
</evidence>
<dbReference type="AlphaFoldDB" id="Q0YTT1"/>
<dbReference type="CDD" id="cd02518">
    <property type="entry name" value="GT2_SpsF"/>
    <property type="match status" value="1"/>
</dbReference>
<keyword evidence="1" id="KW-0808">Transferase</keyword>
<dbReference type="PANTHER" id="PTHR42866">
    <property type="entry name" value="3-DEOXY-MANNO-OCTULOSONATE CYTIDYLYLTRANSFERASE"/>
    <property type="match status" value="1"/>
</dbReference>
<dbReference type="InterPro" id="IPR029044">
    <property type="entry name" value="Nucleotide-diphossugar_trans"/>
</dbReference>
<dbReference type="Proteomes" id="UP000004162">
    <property type="component" value="Unassembled WGS sequence"/>
</dbReference>
<accession>Q0YTT1</accession>
<name>Q0YTT1_9CHLB</name>
<comment type="caution">
    <text evidence="1">The sequence shown here is derived from an EMBL/GenBank/DDBJ whole genome shotgun (WGS) entry which is preliminary data.</text>
</comment>
<proteinExistence type="predicted"/>
<gene>
    <name evidence="1" type="ORF">CferDRAFT_1827</name>
</gene>
<organism evidence="1 2">
    <name type="scientific">Chlorobium ferrooxidans DSM 13031</name>
    <dbReference type="NCBI Taxonomy" id="377431"/>
    <lineage>
        <taxon>Bacteria</taxon>
        <taxon>Pseudomonadati</taxon>
        <taxon>Chlorobiota</taxon>
        <taxon>Chlorobiia</taxon>
        <taxon>Chlorobiales</taxon>
        <taxon>Chlorobiaceae</taxon>
        <taxon>Chlorobium/Pelodictyon group</taxon>
        <taxon>Chlorobium</taxon>
    </lineage>
</organism>
<keyword evidence="1" id="KW-0548">Nucleotidyltransferase</keyword>
<dbReference type="Pfam" id="PF02348">
    <property type="entry name" value="CTP_transf_3"/>
    <property type="match status" value="1"/>
</dbReference>
<dbReference type="Gene3D" id="3.90.550.10">
    <property type="entry name" value="Spore Coat Polysaccharide Biosynthesis Protein SpsA, Chain A"/>
    <property type="match status" value="1"/>
</dbReference>
<protein>
    <submittedName>
        <fullName evidence="1">Acylneuraminate cytidylyltransferase</fullName>
    </submittedName>
</protein>
<evidence type="ECO:0000313" key="1">
    <source>
        <dbReference type="EMBL" id="EAT59820.1"/>
    </source>
</evidence>
<dbReference type="PANTHER" id="PTHR42866:SF1">
    <property type="entry name" value="SPORE COAT POLYSACCHARIDE BIOSYNTHESIS PROTEIN SPSF"/>
    <property type="match status" value="1"/>
</dbReference>
<dbReference type="GO" id="GO:0016779">
    <property type="term" value="F:nucleotidyltransferase activity"/>
    <property type="evidence" value="ECO:0007669"/>
    <property type="project" value="UniProtKB-KW"/>
</dbReference>
<keyword evidence="2" id="KW-1185">Reference proteome</keyword>